<dbReference type="InterPro" id="IPR006578">
    <property type="entry name" value="MADF-dom"/>
</dbReference>
<dbReference type="Proteomes" id="UP001153292">
    <property type="component" value="Chromosome 1"/>
</dbReference>
<dbReference type="PANTHER" id="PTHR12243">
    <property type="entry name" value="MADF DOMAIN TRANSCRIPTION FACTOR"/>
    <property type="match status" value="1"/>
</dbReference>
<evidence type="ECO:0000313" key="3">
    <source>
        <dbReference type="Proteomes" id="UP001153292"/>
    </source>
</evidence>
<feature type="domain" description="MADF" evidence="1">
    <location>
        <begin position="3"/>
        <end position="88"/>
    </location>
</feature>
<evidence type="ECO:0000259" key="1">
    <source>
        <dbReference type="PROSITE" id="PS51029"/>
    </source>
</evidence>
<accession>A0ABN8AVJ2</accession>
<name>A0ABN8AVJ2_CHISP</name>
<protein>
    <recommendedName>
        <fullName evidence="1">MADF domain-containing protein</fullName>
    </recommendedName>
</protein>
<gene>
    <name evidence="2" type="ORF">CHILSU_LOCUS78</name>
</gene>
<dbReference type="InterPro" id="IPR039353">
    <property type="entry name" value="TF_Adf1"/>
</dbReference>
<sequence length="317" mass="36876">MNKFLLEVKALPILWDVNHMYFRDVLRKRDTWEAVAEKCGMKDGEEAKQLWSKIRCSHREAMRRRSEHNNLGEWKYEKPMEFLLTRNIENNSALNSDNVVETGLKDKFNIEVIKAGVTDERIQTLNDNPVGSSLGLTSVNLDPKKNHKNHTDMVRKINDNRKRSLDVTSCGTDERVTENQLVISPPTNSERKNDGLAELFTCLREKTRNLPKYLQLRVQREIFESITRAEEEALTLLTSETSTDTRKRIEVKSTTKKKFVESSPQDQIYLAEIPKLVNLKTREMNISEQRQLSDDPMENFVMKVEPDEEDIEYVLSS</sequence>
<organism evidence="2 3">
    <name type="scientific">Chilo suppressalis</name>
    <name type="common">Asiatic rice borer moth</name>
    <dbReference type="NCBI Taxonomy" id="168631"/>
    <lineage>
        <taxon>Eukaryota</taxon>
        <taxon>Metazoa</taxon>
        <taxon>Ecdysozoa</taxon>
        <taxon>Arthropoda</taxon>
        <taxon>Hexapoda</taxon>
        <taxon>Insecta</taxon>
        <taxon>Pterygota</taxon>
        <taxon>Neoptera</taxon>
        <taxon>Endopterygota</taxon>
        <taxon>Lepidoptera</taxon>
        <taxon>Glossata</taxon>
        <taxon>Ditrysia</taxon>
        <taxon>Pyraloidea</taxon>
        <taxon>Crambidae</taxon>
        <taxon>Crambinae</taxon>
        <taxon>Chilo</taxon>
    </lineage>
</organism>
<dbReference type="SMART" id="SM00595">
    <property type="entry name" value="MADF"/>
    <property type="match status" value="1"/>
</dbReference>
<evidence type="ECO:0000313" key="2">
    <source>
        <dbReference type="EMBL" id="CAH0397024.1"/>
    </source>
</evidence>
<dbReference type="PANTHER" id="PTHR12243:SF67">
    <property type="entry name" value="COREPRESSOR OF PANGOLIN, ISOFORM A-RELATED"/>
    <property type="match status" value="1"/>
</dbReference>
<dbReference type="PROSITE" id="PS51029">
    <property type="entry name" value="MADF"/>
    <property type="match status" value="1"/>
</dbReference>
<proteinExistence type="predicted"/>
<keyword evidence="3" id="KW-1185">Reference proteome</keyword>
<dbReference type="Pfam" id="PF10545">
    <property type="entry name" value="MADF_DNA_bdg"/>
    <property type="match status" value="1"/>
</dbReference>
<dbReference type="EMBL" id="OU963894">
    <property type="protein sequence ID" value="CAH0397024.1"/>
    <property type="molecule type" value="Genomic_DNA"/>
</dbReference>
<reference evidence="2" key="1">
    <citation type="submission" date="2021-12" db="EMBL/GenBank/DDBJ databases">
        <authorList>
            <person name="King R."/>
        </authorList>
    </citation>
    <scope>NUCLEOTIDE SEQUENCE</scope>
</reference>